<evidence type="ECO:0000256" key="2">
    <source>
        <dbReference type="ARBA" id="ARBA00007856"/>
    </source>
</evidence>
<feature type="transmembrane region" description="Helical" evidence="11">
    <location>
        <begin position="12"/>
        <end position="32"/>
    </location>
</feature>
<evidence type="ECO:0000256" key="6">
    <source>
        <dbReference type="ARBA" id="ARBA00022792"/>
    </source>
</evidence>
<evidence type="ECO:0000313" key="12">
    <source>
        <dbReference type="EMBL" id="VDI31584.1"/>
    </source>
</evidence>
<gene>
    <name evidence="12" type="ORF">MGAL_10B076108</name>
</gene>
<keyword evidence="10 11" id="KW-0472">Membrane</keyword>
<dbReference type="EMBL" id="UYJE01004807">
    <property type="protein sequence ID" value="VDI31584.1"/>
    <property type="molecule type" value="Genomic_DNA"/>
</dbReference>
<keyword evidence="9 11" id="KW-0496">Mitochondrion</keyword>
<keyword evidence="6 11" id="KW-0999">Mitochondrion inner membrane</keyword>
<dbReference type="OrthoDB" id="6133085at2759"/>
<dbReference type="GO" id="GO:0006122">
    <property type="term" value="P:mitochondrial electron transport, ubiquinol to cytochrome c"/>
    <property type="evidence" value="ECO:0007669"/>
    <property type="project" value="UniProtKB-UniRule"/>
</dbReference>
<keyword evidence="7 11" id="KW-0249">Electron transport</keyword>
<evidence type="ECO:0000313" key="13">
    <source>
        <dbReference type="Proteomes" id="UP000596742"/>
    </source>
</evidence>
<comment type="function">
    <text evidence="11">Component of the ubiquinol-cytochrome c oxidoreductase, a multisubunit transmembrane complex that is part of the mitochondrial electron transport chain which drives oxidative phosphorylation. The complex plays an important role in the uptake of multiple carbon sources present in different host niches.</text>
</comment>
<accession>A0A8B6EBH9</accession>
<comment type="caution">
    <text evidence="12">The sequence shown here is derived from an EMBL/GenBank/DDBJ whole genome shotgun (WGS) entry which is preliminary data.</text>
</comment>
<keyword evidence="4 11" id="KW-0679">Respiratory chain</keyword>
<keyword evidence="3 11" id="KW-0813">Transport</keyword>
<comment type="subunit">
    <text evidence="11">Component of the ubiquinol-cytochrome c oxidoreductase (cytochrome b-c1 complex, complex III, CIII), a multisubunit enzyme composed of 3 respiratory subunits cytochrome b, cytochrome c1 and Rieske protein, 2 core protein subunits, and additional low-molecular weight protein subunits.</text>
</comment>
<keyword evidence="13" id="KW-1185">Reference proteome</keyword>
<organism evidence="12 13">
    <name type="scientific">Mytilus galloprovincialis</name>
    <name type="common">Mediterranean mussel</name>
    <dbReference type="NCBI Taxonomy" id="29158"/>
    <lineage>
        <taxon>Eukaryota</taxon>
        <taxon>Metazoa</taxon>
        <taxon>Spiralia</taxon>
        <taxon>Lophotrochozoa</taxon>
        <taxon>Mollusca</taxon>
        <taxon>Bivalvia</taxon>
        <taxon>Autobranchia</taxon>
        <taxon>Pteriomorphia</taxon>
        <taxon>Mytilida</taxon>
        <taxon>Mytiloidea</taxon>
        <taxon>Mytilidae</taxon>
        <taxon>Mytilinae</taxon>
        <taxon>Mytilus</taxon>
    </lineage>
</organism>
<evidence type="ECO:0000256" key="9">
    <source>
        <dbReference type="ARBA" id="ARBA00023128"/>
    </source>
</evidence>
<evidence type="ECO:0000256" key="4">
    <source>
        <dbReference type="ARBA" id="ARBA00022660"/>
    </source>
</evidence>
<dbReference type="AlphaFoldDB" id="A0A8B6EBH9"/>
<dbReference type="FunFam" id="1.20.5.260:FF:000001">
    <property type="entry name" value="Cytochrome b-c1 complex subunit 9"/>
    <property type="match status" value="1"/>
</dbReference>
<dbReference type="PANTHER" id="PTHR12980">
    <property type="entry name" value="UBIQUINOL-CYTOCHROME C REDUCTASE COMPLEX, SUBUNIT X"/>
    <property type="match status" value="1"/>
</dbReference>
<protein>
    <recommendedName>
        <fullName evidence="11">Complex III subunit 9</fullName>
    </recommendedName>
</protein>
<evidence type="ECO:0000256" key="10">
    <source>
        <dbReference type="ARBA" id="ARBA00023136"/>
    </source>
</evidence>
<dbReference type="InterPro" id="IPR008027">
    <property type="entry name" value="QCR9"/>
</dbReference>
<dbReference type="GO" id="GO:0005743">
    <property type="term" value="C:mitochondrial inner membrane"/>
    <property type="evidence" value="ECO:0007669"/>
    <property type="project" value="UniProtKB-SubCell"/>
</dbReference>
<evidence type="ECO:0000256" key="7">
    <source>
        <dbReference type="ARBA" id="ARBA00022982"/>
    </source>
</evidence>
<keyword evidence="8 11" id="KW-1133">Transmembrane helix</keyword>
<dbReference type="Proteomes" id="UP000596742">
    <property type="component" value="Unassembled WGS sequence"/>
</dbReference>
<proteinExistence type="inferred from homology"/>
<dbReference type="Pfam" id="PF05365">
    <property type="entry name" value="UCR_UQCRX_QCR9"/>
    <property type="match status" value="1"/>
</dbReference>
<dbReference type="Gene3D" id="1.20.5.260">
    <property type="entry name" value="Cytochrome b-c1 complex subunit 9"/>
    <property type="match status" value="1"/>
</dbReference>
<evidence type="ECO:0000256" key="11">
    <source>
        <dbReference type="RuleBase" id="RU368056"/>
    </source>
</evidence>
<sequence length="63" mass="7291">MSALQGVYRGIFRRTSTFALVFCTGGLVYAMYLDKALDSVFRNMNKGKMYEDVQAYYSQKKEE</sequence>
<dbReference type="InterPro" id="IPR036656">
    <property type="entry name" value="QCR9_sf"/>
</dbReference>
<name>A0A8B6EBH9_MYTGA</name>
<keyword evidence="5 11" id="KW-0812">Transmembrane</keyword>
<comment type="subcellular location">
    <subcellularLocation>
        <location evidence="1 11">Mitochondrion inner membrane</location>
        <topology evidence="1 11">Single-pass membrane protein</topology>
    </subcellularLocation>
</comment>
<dbReference type="SUPFAM" id="SSF81514">
    <property type="entry name" value="Subunit X (non-heme 7 kDa protein) of cytochrome bc1 complex (Ubiquinol-cytochrome c reductase)"/>
    <property type="match status" value="1"/>
</dbReference>
<dbReference type="PANTHER" id="PTHR12980:SF0">
    <property type="entry name" value="CYTOCHROME B-C1 COMPLEX SUBUNIT 9"/>
    <property type="match status" value="1"/>
</dbReference>
<reference evidence="12" key="1">
    <citation type="submission" date="2018-11" db="EMBL/GenBank/DDBJ databases">
        <authorList>
            <person name="Alioto T."/>
            <person name="Alioto T."/>
        </authorList>
    </citation>
    <scope>NUCLEOTIDE SEQUENCE</scope>
</reference>
<evidence type="ECO:0000256" key="5">
    <source>
        <dbReference type="ARBA" id="ARBA00022692"/>
    </source>
</evidence>
<evidence type="ECO:0000256" key="8">
    <source>
        <dbReference type="ARBA" id="ARBA00022989"/>
    </source>
</evidence>
<evidence type="ECO:0000256" key="3">
    <source>
        <dbReference type="ARBA" id="ARBA00022448"/>
    </source>
</evidence>
<comment type="similarity">
    <text evidence="2 11">Belongs to the UQCR10/QCR9 family.</text>
</comment>
<evidence type="ECO:0000256" key="1">
    <source>
        <dbReference type="ARBA" id="ARBA00004434"/>
    </source>
</evidence>
<dbReference type="GO" id="GO:0045275">
    <property type="term" value="C:respiratory chain complex III"/>
    <property type="evidence" value="ECO:0007669"/>
    <property type="project" value="UniProtKB-UniRule"/>
</dbReference>